<feature type="transmembrane region" description="Helical" evidence="1">
    <location>
        <begin position="142"/>
        <end position="165"/>
    </location>
</feature>
<evidence type="ECO:0000313" key="2">
    <source>
        <dbReference type="EMBL" id="GCF10248.1"/>
    </source>
</evidence>
<proteinExistence type="predicted"/>
<dbReference type="OrthoDB" id="3435720at2"/>
<keyword evidence="3" id="KW-1185">Reference proteome</keyword>
<feature type="transmembrane region" description="Helical" evidence="1">
    <location>
        <begin position="86"/>
        <end position="106"/>
    </location>
</feature>
<dbReference type="AlphaFoldDB" id="A0A5A5TG63"/>
<name>A0A5A5TG63_9CHLR</name>
<keyword evidence="1" id="KW-0472">Membrane</keyword>
<keyword evidence="1" id="KW-1133">Transmembrane helix</keyword>
<keyword evidence="1" id="KW-0812">Transmembrane</keyword>
<evidence type="ECO:0000256" key="1">
    <source>
        <dbReference type="SAM" id="Phobius"/>
    </source>
</evidence>
<sequence>MIETTRMLDLLTTMTQRIEEFDPSAAQRLTFLRSALEDESSAEMNAWADSDPLAIVQPEVVLAQYHSYLTQNTRSGRDIAFWAKPLRIFLLCLPVLLTGTGLLRALQLYPSILSSSIHNASGSLLYWWQQGFNGQLPSWLRIGPLVVVDLIFVLAFLLFSCWLVLGPAQRLQRQQQEQLRQEQELRSDLTHLLALVSLYLAQFKSQLTVADNLTVVVRRIDTMSRRLDAHFERITGDFADMTQRVSQHFERITGDFADMTQHTSEHFSLLSQDLTQDLDNMARDMTNKYDAMSQQVMKYFRQVADQMLEQSIEGSKYLKEMGDLTSGIVQTAAHVDHATNLLKETNSQLTFQLEELVTPMVELTQQQEMLNISASQATRLLTDTAQTMAQLGRQQERWGTDLRNMLDGLDLSNERTTEVALKLATLASHQDAFLTRLQQDQQQLIELLSRPSEHAL</sequence>
<dbReference type="Proteomes" id="UP000322530">
    <property type="component" value="Unassembled WGS sequence"/>
</dbReference>
<comment type="caution">
    <text evidence="2">The sequence shown here is derived from an EMBL/GenBank/DDBJ whole genome shotgun (WGS) entry which is preliminary data.</text>
</comment>
<evidence type="ECO:0000313" key="3">
    <source>
        <dbReference type="Proteomes" id="UP000322530"/>
    </source>
</evidence>
<dbReference type="RefSeq" id="WP_149403142.1">
    <property type="nucleotide sequence ID" value="NZ_BIXY01000065.1"/>
</dbReference>
<dbReference type="Gene3D" id="1.20.120.20">
    <property type="entry name" value="Apolipoprotein"/>
    <property type="match status" value="1"/>
</dbReference>
<organism evidence="2 3">
    <name type="scientific">Dictyobacter arantiisoli</name>
    <dbReference type="NCBI Taxonomy" id="2014874"/>
    <lineage>
        <taxon>Bacteria</taxon>
        <taxon>Bacillati</taxon>
        <taxon>Chloroflexota</taxon>
        <taxon>Ktedonobacteria</taxon>
        <taxon>Ktedonobacterales</taxon>
        <taxon>Dictyobacteraceae</taxon>
        <taxon>Dictyobacter</taxon>
    </lineage>
</organism>
<gene>
    <name evidence="2" type="ORF">KDI_38120</name>
</gene>
<reference evidence="2 3" key="1">
    <citation type="submission" date="2019-01" db="EMBL/GenBank/DDBJ databases">
        <title>Draft genome sequence of Dictyobacter sp. Uno17.</title>
        <authorList>
            <person name="Wang C.M."/>
            <person name="Zheng Y."/>
            <person name="Sakai Y."/>
            <person name="Abe K."/>
            <person name="Yokota A."/>
            <person name="Yabe S."/>
        </authorList>
    </citation>
    <scope>NUCLEOTIDE SEQUENCE [LARGE SCALE GENOMIC DNA]</scope>
    <source>
        <strain evidence="2 3">Uno17</strain>
    </source>
</reference>
<accession>A0A5A5TG63</accession>
<protein>
    <submittedName>
        <fullName evidence="2">Uncharacterized protein</fullName>
    </submittedName>
</protein>
<dbReference type="EMBL" id="BIXY01000065">
    <property type="protein sequence ID" value="GCF10248.1"/>
    <property type="molecule type" value="Genomic_DNA"/>
</dbReference>